<dbReference type="WBParaSite" id="NBR_0001802301-mRNA-1">
    <property type="protein sequence ID" value="NBR_0001802301-mRNA-1"/>
    <property type="gene ID" value="NBR_0001802301"/>
</dbReference>
<protein>
    <submittedName>
        <fullName evidence="6">HEAT repeat protein</fullName>
    </submittedName>
</protein>
<dbReference type="STRING" id="27835.A0A158R3D1"/>
<evidence type="ECO:0000313" key="5">
    <source>
        <dbReference type="Proteomes" id="UP000271162"/>
    </source>
</evidence>
<dbReference type="InterPro" id="IPR007015">
    <property type="entry name" value="DNA_pol_V/MYBBP1A"/>
</dbReference>
<organism evidence="6">
    <name type="scientific">Nippostrongylus brasiliensis</name>
    <name type="common">Rat hookworm</name>
    <dbReference type="NCBI Taxonomy" id="27835"/>
    <lineage>
        <taxon>Eukaryota</taxon>
        <taxon>Metazoa</taxon>
        <taxon>Ecdysozoa</taxon>
        <taxon>Nematoda</taxon>
        <taxon>Chromadorea</taxon>
        <taxon>Rhabditida</taxon>
        <taxon>Rhabditina</taxon>
        <taxon>Rhabditomorpha</taxon>
        <taxon>Strongyloidea</taxon>
        <taxon>Heligmosomidae</taxon>
        <taxon>Nippostrongylus</taxon>
    </lineage>
</organism>
<dbReference type="EMBL" id="UYSL01023133">
    <property type="protein sequence ID" value="VDL81745.1"/>
    <property type="molecule type" value="Genomic_DNA"/>
</dbReference>
<reference evidence="6" key="1">
    <citation type="submission" date="2016-04" db="UniProtKB">
        <authorList>
            <consortium name="WormBaseParasite"/>
        </authorList>
    </citation>
    <scope>IDENTIFICATION</scope>
</reference>
<reference evidence="4 5" key="2">
    <citation type="submission" date="2018-11" db="EMBL/GenBank/DDBJ databases">
        <authorList>
            <consortium name="Pathogen Informatics"/>
        </authorList>
    </citation>
    <scope>NUCLEOTIDE SEQUENCE [LARGE SCALE GENOMIC DNA]</scope>
</reference>
<dbReference type="Proteomes" id="UP000271162">
    <property type="component" value="Unassembled WGS sequence"/>
</dbReference>
<gene>
    <name evidence="4" type="ORF">NBR_LOCUS18024</name>
</gene>
<evidence type="ECO:0000256" key="2">
    <source>
        <dbReference type="ARBA" id="ARBA00023242"/>
    </source>
</evidence>
<keyword evidence="2" id="KW-0539">Nucleus</keyword>
<dbReference type="PANTHER" id="PTHR13213">
    <property type="entry name" value="MYB-BINDING PROTEIN 1A FAMILY MEMBER"/>
    <property type="match status" value="1"/>
</dbReference>
<name>A0A158R3D1_NIPBR</name>
<dbReference type="GO" id="GO:0003723">
    <property type="term" value="F:RNA binding"/>
    <property type="evidence" value="ECO:0007669"/>
    <property type="project" value="TreeGrafter"/>
</dbReference>
<keyword evidence="5" id="KW-1185">Reference proteome</keyword>
<comment type="subcellular location">
    <subcellularLocation>
        <location evidence="1">Nucleus</location>
    </subcellularLocation>
</comment>
<evidence type="ECO:0000256" key="3">
    <source>
        <dbReference type="SAM" id="MobiDB-lite"/>
    </source>
</evidence>
<dbReference type="Pfam" id="PF04931">
    <property type="entry name" value="DNA_pol_phi"/>
    <property type="match status" value="1"/>
</dbReference>
<sequence>MSWRYRGDAQCFSEQLLRLNQAYFSKITQPLNIFLEGTLGTWSTEALRKHAKSIISQNSRVPPPKRKSVEFPISHQRQRFSDHQKVQGNLSKDIIVNKAMVEGDSNKTVLSSRYSLEQIPGMEQTIPETPLAKLNPYLGEQPAATVSTYGADDCAKLNPYLGEQPAATVSTYGADDCVDYIHGVGVATQKSHSESDPLTLRGIPLRERISEDDGQDQAVPNTPQQSNRLEVPTLYWQSEYKSCDQELNGTTPTRTDDLPNSSFWSSMPSYPYEDDLEFLFRDDHSPLLMSDTEGYGLPIISNCESLDFSLVVRSPNEMRPGAEILDEFYGLVEADPTKRYNAVGRLVLKARAESTALDYCIERLITGLSSPRGAARFGYSAALVILLSEFHDSWTVERLFALAAKKLDLNDKESGSANAIGRHLLISAIVQSKAYSKVETELIEKELDIYRSFPVLGMSIVQMIADIASEMEKKRFKSGVFPLIKNYLDTAVTSTNVEFIYLALLLKDKFPSYISESISFIQKDGSCKFSVSDLTFLLLVVKKCDSSALAPFLKLLMVSSRASGQFVDVYRNVVEKWCTTGDESKVLERIFDTAKLTLSTSSAAHEEVLAVFSPFLLKRITQAARGKQTPQYRVVRGKISEFCKFVEELLADLKDDAAIIDVINALDAVQNFDSLTGGSLIVHLVGKLSREGVSKWLQVRAGELVNVSLIEGGQDVLRHAAIAVCGKEVVKPVLKKLNSCEFDEGTFPVFWLCLKLWSKMAPSEEISEGYLSNAEELVSVAQGGETNIKILLDQLLGLLSQPMKYHRTVVYFVYVHLLSHLKKEHVAHIVETLMMDDEELADGDGSDGNSSNDDEGRRSCFDFSDANFASISSRN</sequence>
<dbReference type="PANTHER" id="PTHR13213:SF2">
    <property type="entry name" value="MYB-BINDING PROTEIN 1A"/>
    <property type="match status" value="1"/>
</dbReference>
<evidence type="ECO:0000256" key="1">
    <source>
        <dbReference type="ARBA" id="ARBA00004123"/>
    </source>
</evidence>
<dbReference type="AlphaFoldDB" id="A0A158R3D1"/>
<evidence type="ECO:0000313" key="6">
    <source>
        <dbReference type="WBParaSite" id="NBR_0001802301-mRNA-1"/>
    </source>
</evidence>
<accession>A0A158R3D1</accession>
<dbReference type="GO" id="GO:0043565">
    <property type="term" value="F:sequence-specific DNA binding"/>
    <property type="evidence" value="ECO:0007669"/>
    <property type="project" value="TreeGrafter"/>
</dbReference>
<dbReference type="GO" id="GO:0003714">
    <property type="term" value="F:transcription corepressor activity"/>
    <property type="evidence" value="ECO:0007669"/>
    <property type="project" value="TreeGrafter"/>
</dbReference>
<dbReference type="GO" id="GO:0005730">
    <property type="term" value="C:nucleolus"/>
    <property type="evidence" value="ECO:0007669"/>
    <property type="project" value="InterPro"/>
</dbReference>
<evidence type="ECO:0000313" key="4">
    <source>
        <dbReference type="EMBL" id="VDL81745.1"/>
    </source>
</evidence>
<proteinExistence type="predicted"/>
<feature type="region of interest" description="Disordered" evidence="3">
    <location>
        <begin position="840"/>
        <end position="861"/>
    </location>
</feature>